<evidence type="ECO:0000313" key="3">
    <source>
        <dbReference type="Proteomes" id="UP001144280"/>
    </source>
</evidence>
<proteinExistence type="predicted"/>
<feature type="transmembrane region" description="Helical" evidence="1">
    <location>
        <begin position="116"/>
        <end position="134"/>
    </location>
</feature>
<reference evidence="2" key="1">
    <citation type="submission" date="2022-12" db="EMBL/GenBank/DDBJ databases">
        <title>New Phytohabitans aurantiacus sp. RD004123 nov., an actinomycete isolated from soil.</title>
        <authorList>
            <person name="Triningsih D.W."/>
            <person name="Harunari E."/>
            <person name="Igarashi Y."/>
        </authorList>
    </citation>
    <scope>NUCLEOTIDE SEQUENCE</scope>
    <source>
        <strain evidence="2">RD004123</strain>
    </source>
</reference>
<evidence type="ECO:0008006" key="4">
    <source>
        <dbReference type="Google" id="ProtNLM"/>
    </source>
</evidence>
<feature type="transmembrane region" description="Helical" evidence="1">
    <location>
        <begin position="78"/>
        <end position="104"/>
    </location>
</feature>
<organism evidence="2 3">
    <name type="scientific">Phytohabitans aurantiacus</name>
    <dbReference type="NCBI Taxonomy" id="3016789"/>
    <lineage>
        <taxon>Bacteria</taxon>
        <taxon>Bacillati</taxon>
        <taxon>Actinomycetota</taxon>
        <taxon>Actinomycetes</taxon>
        <taxon>Micromonosporales</taxon>
        <taxon>Micromonosporaceae</taxon>
    </lineage>
</organism>
<feature type="transmembrane region" description="Helical" evidence="1">
    <location>
        <begin position="146"/>
        <end position="165"/>
    </location>
</feature>
<evidence type="ECO:0000256" key="1">
    <source>
        <dbReference type="SAM" id="Phobius"/>
    </source>
</evidence>
<accession>A0ABQ5QQF4</accession>
<evidence type="ECO:0000313" key="2">
    <source>
        <dbReference type="EMBL" id="GLH96850.1"/>
    </source>
</evidence>
<protein>
    <recommendedName>
        <fullName evidence="4">Integral membrane protein</fullName>
    </recommendedName>
</protein>
<feature type="transmembrane region" description="Helical" evidence="1">
    <location>
        <begin position="177"/>
        <end position="195"/>
    </location>
</feature>
<gene>
    <name evidence="2" type="ORF">Pa4123_21240</name>
</gene>
<sequence>MVSLRIARVLLAAAARRWPGDLREELHQEWSAELHVLAEQRRHARMLRYAASLAVARPVRRADPVAAPLTGAARVARLVLVAPVLAVLLLIACLIAMNLVVGLIAPEDPLGIDPQLPVLTLFALCTAVLLARLGRKWTVAAAPVPLVLAVTVPGFAFGVMAQAVVGMEKVTQHAPSYAVFFLGLGAALIFVARLAAAGRRRAAWSVGILGATLAADVAVILTVLGDNAMAEESPHPLSAPVWLFTALTDSGFGLSPMQVFLIGDVVELDALLYLVLAALALGAVIAGSAARSTALDPAASPIAPAPSGGLSR</sequence>
<name>A0ABQ5QQF4_9ACTN</name>
<keyword evidence="1" id="KW-0472">Membrane</keyword>
<keyword evidence="1" id="KW-1133">Transmembrane helix</keyword>
<feature type="transmembrane region" description="Helical" evidence="1">
    <location>
        <begin position="202"/>
        <end position="221"/>
    </location>
</feature>
<comment type="caution">
    <text evidence="2">The sequence shown here is derived from an EMBL/GenBank/DDBJ whole genome shotgun (WGS) entry which is preliminary data.</text>
</comment>
<feature type="transmembrane region" description="Helical" evidence="1">
    <location>
        <begin position="270"/>
        <end position="290"/>
    </location>
</feature>
<keyword evidence="1" id="KW-0812">Transmembrane</keyword>
<feature type="transmembrane region" description="Helical" evidence="1">
    <location>
        <begin position="241"/>
        <end position="263"/>
    </location>
</feature>
<dbReference type="Proteomes" id="UP001144280">
    <property type="component" value="Unassembled WGS sequence"/>
</dbReference>
<keyword evidence="3" id="KW-1185">Reference proteome</keyword>
<dbReference type="EMBL" id="BSDI01000007">
    <property type="protein sequence ID" value="GLH96850.1"/>
    <property type="molecule type" value="Genomic_DNA"/>
</dbReference>